<dbReference type="SUPFAM" id="SSF55048">
    <property type="entry name" value="Probable ACP-binding domain of malonyl-CoA ACP transacylase"/>
    <property type="match status" value="1"/>
</dbReference>
<dbReference type="PANTHER" id="PTHR43775">
    <property type="entry name" value="FATTY ACID SYNTHASE"/>
    <property type="match status" value="1"/>
</dbReference>
<accession>A0A4D4LIE4</accession>
<dbReference type="Pfam" id="PF02801">
    <property type="entry name" value="Ketoacyl-synt_C"/>
    <property type="match status" value="1"/>
</dbReference>
<evidence type="ECO:0000256" key="1">
    <source>
        <dbReference type="ARBA" id="ARBA00022679"/>
    </source>
</evidence>
<feature type="domain" description="Ketosynthase family 3 (KS3)" evidence="4">
    <location>
        <begin position="1"/>
        <end position="140"/>
    </location>
</feature>
<dbReference type="SMART" id="SM00827">
    <property type="entry name" value="PKS_AT"/>
    <property type="match status" value="1"/>
</dbReference>
<dbReference type="InterPro" id="IPR014031">
    <property type="entry name" value="Ketoacyl_synth_C"/>
</dbReference>
<dbReference type="PANTHER" id="PTHR43775:SF51">
    <property type="entry name" value="INACTIVE PHENOLPHTHIOCEROL SYNTHESIS POLYKETIDE SYNTHASE TYPE I PKS1-RELATED"/>
    <property type="match status" value="1"/>
</dbReference>
<dbReference type="CDD" id="cd00833">
    <property type="entry name" value="PKS"/>
    <property type="match status" value="1"/>
</dbReference>
<name>A0A4D4LIE4_STRVO</name>
<reference evidence="5 6" key="1">
    <citation type="journal article" date="2020" name="Int. J. Syst. Evol. Microbiol.">
        <title>Reclassification of Streptomyces castelarensis and Streptomyces sporoclivatus as later heterotypic synonyms of Streptomyces antimycoticus.</title>
        <authorList>
            <person name="Komaki H."/>
            <person name="Tamura T."/>
        </authorList>
    </citation>
    <scope>NUCLEOTIDE SEQUENCE [LARGE SCALE GENOMIC DNA]</scope>
    <source>
        <strain evidence="5 6">NBRC 13459</strain>
    </source>
</reference>
<dbReference type="EMBL" id="BJHW01000002">
    <property type="protein sequence ID" value="GDY60234.1"/>
    <property type="molecule type" value="Genomic_DNA"/>
</dbReference>
<dbReference type="Gene3D" id="3.30.70.3290">
    <property type="match status" value="1"/>
</dbReference>
<dbReference type="GO" id="GO:0004312">
    <property type="term" value="F:fatty acid synthase activity"/>
    <property type="evidence" value="ECO:0007669"/>
    <property type="project" value="TreeGrafter"/>
</dbReference>
<dbReference type="SUPFAM" id="SSF52151">
    <property type="entry name" value="FabD/lysophospholipase-like"/>
    <property type="match status" value="1"/>
</dbReference>
<dbReference type="PROSITE" id="PS52004">
    <property type="entry name" value="KS3_2"/>
    <property type="match status" value="1"/>
</dbReference>
<evidence type="ECO:0000313" key="6">
    <source>
        <dbReference type="Proteomes" id="UP000301309"/>
    </source>
</evidence>
<dbReference type="Gene3D" id="3.40.47.10">
    <property type="match status" value="1"/>
</dbReference>
<dbReference type="InterPro" id="IPR016036">
    <property type="entry name" value="Malonyl_transacylase_ACP-bd"/>
</dbReference>
<evidence type="ECO:0000256" key="3">
    <source>
        <dbReference type="ARBA" id="ARBA00023315"/>
    </source>
</evidence>
<dbReference type="SMART" id="SM00825">
    <property type="entry name" value="PKS_KS"/>
    <property type="match status" value="1"/>
</dbReference>
<dbReference type="InterPro" id="IPR032821">
    <property type="entry name" value="PKS_assoc"/>
</dbReference>
<evidence type="ECO:0000259" key="4">
    <source>
        <dbReference type="PROSITE" id="PS52004"/>
    </source>
</evidence>
<dbReference type="Proteomes" id="UP000301309">
    <property type="component" value="Unassembled WGS sequence"/>
</dbReference>
<keyword evidence="6" id="KW-1185">Reference proteome</keyword>
<dbReference type="InterPro" id="IPR014043">
    <property type="entry name" value="Acyl_transferase_dom"/>
</dbReference>
<dbReference type="InterPro" id="IPR016039">
    <property type="entry name" value="Thiolase-like"/>
</dbReference>
<dbReference type="SUPFAM" id="SSF53901">
    <property type="entry name" value="Thiolase-like"/>
    <property type="match status" value="1"/>
</dbReference>
<dbReference type="GO" id="GO:0006633">
    <property type="term" value="P:fatty acid biosynthetic process"/>
    <property type="evidence" value="ECO:0007669"/>
    <property type="project" value="TreeGrafter"/>
</dbReference>
<gene>
    <name evidence="5" type="ORF">SVIO_108570</name>
</gene>
<dbReference type="AlphaFoldDB" id="A0A4D4LIE4"/>
<sequence>MLQTACARAGVDPAEVQYVELHGTGTRVGDPVEAAALGAVYGAGRATNRPLLVGSAKTNVGHLEGAAGIVGLLKVVLSLRNGELPASLNFEHPNPRIRFGEWNLDVVTSTRPWPYRDGRALAGVSSFGMGGTNCHLVVSATEPAPGNTSAATDPEPGTADGALMAGGTVPWPLSGRTPEALRAQAVRLASHLAENHRLDPVDVGFSLATTRTTFDHRAVVLVPDRSAAPGALTALAGGESAPGVVRGAADVEGGTVFVFPGQGAQWAGMGVRLMAESPVFARRLTECAAALAPHVGWSLPEVLRQSEGAPSLERADVVQPASWAVMVSLAAVWQAHGVVPDAVVGHSQGEIAAACVSGALSLEDAARVVALRGQAIARRLAGRGGMLSVALPQAEAEARLRRWDGRVSIAAVNGPGSVVLSGELEALDELLEELSGADVRVRRIAIDYASHSAQVERVREELTAAVEGIRPAGPRCRSSPR</sequence>
<keyword evidence="1" id="KW-0808">Transferase</keyword>
<dbReference type="Pfam" id="PF16197">
    <property type="entry name" value="KAsynt_C_assoc"/>
    <property type="match status" value="1"/>
</dbReference>
<evidence type="ECO:0000313" key="5">
    <source>
        <dbReference type="EMBL" id="GDY60234.1"/>
    </source>
</evidence>
<dbReference type="InterPro" id="IPR001227">
    <property type="entry name" value="Ac_transferase_dom_sf"/>
</dbReference>
<keyword evidence="2" id="KW-0511">Multifunctional enzyme</keyword>
<protein>
    <recommendedName>
        <fullName evidence="4">Ketosynthase family 3 (KS3) domain-containing protein</fullName>
    </recommendedName>
</protein>
<dbReference type="InterPro" id="IPR050091">
    <property type="entry name" value="PKS_NRPS_Biosynth_Enz"/>
</dbReference>
<comment type="caution">
    <text evidence="5">The sequence shown here is derived from an EMBL/GenBank/DDBJ whole genome shotgun (WGS) entry which is preliminary data.</text>
</comment>
<dbReference type="InterPro" id="IPR020841">
    <property type="entry name" value="PKS_Beta-ketoAc_synthase_dom"/>
</dbReference>
<organism evidence="5 6">
    <name type="scientific">Streptomyces violaceusniger</name>
    <dbReference type="NCBI Taxonomy" id="68280"/>
    <lineage>
        <taxon>Bacteria</taxon>
        <taxon>Bacillati</taxon>
        <taxon>Actinomycetota</taxon>
        <taxon>Actinomycetes</taxon>
        <taxon>Kitasatosporales</taxon>
        <taxon>Streptomycetaceae</taxon>
        <taxon>Streptomyces</taxon>
        <taxon>Streptomyces violaceusniger group</taxon>
    </lineage>
</organism>
<evidence type="ECO:0000256" key="2">
    <source>
        <dbReference type="ARBA" id="ARBA00023268"/>
    </source>
</evidence>
<keyword evidence="3" id="KW-0012">Acyltransferase</keyword>
<dbReference type="Gene3D" id="3.40.366.10">
    <property type="entry name" value="Malonyl-Coenzyme A Acyl Carrier Protein, domain 2"/>
    <property type="match status" value="1"/>
</dbReference>
<dbReference type="InterPro" id="IPR016035">
    <property type="entry name" value="Acyl_Trfase/lysoPLipase"/>
</dbReference>
<dbReference type="Pfam" id="PF00698">
    <property type="entry name" value="Acyl_transf_1"/>
    <property type="match status" value="1"/>
</dbReference>
<proteinExistence type="predicted"/>